<evidence type="ECO:0000313" key="2">
    <source>
        <dbReference type="Ensembl" id="ENSTGEP00000007438.1"/>
    </source>
</evidence>
<accession>A0A8D2EKU8</accession>
<organism evidence="2 3">
    <name type="scientific">Theropithecus gelada</name>
    <name type="common">Gelada baboon</name>
    <dbReference type="NCBI Taxonomy" id="9565"/>
    <lineage>
        <taxon>Eukaryota</taxon>
        <taxon>Metazoa</taxon>
        <taxon>Chordata</taxon>
        <taxon>Craniata</taxon>
        <taxon>Vertebrata</taxon>
        <taxon>Euteleostomi</taxon>
        <taxon>Mammalia</taxon>
        <taxon>Eutheria</taxon>
        <taxon>Euarchontoglires</taxon>
        <taxon>Primates</taxon>
        <taxon>Haplorrhini</taxon>
        <taxon>Catarrhini</taxon>
        <taxon>Cercopithecidae</taxon>
        <taxon>Cercopithecinae</taxon>
        <taxon>Theropithecus</taxon>
    </lineage>
</organism>
<sequence>LSDFHISTTTALQPGRQSEAPSQTKKRQGLTLSPRLECNGVIIAHCSLNLLSSSDPPTSASRVAGTTGAHYHTCHYFIQKN</sequence>
<dbReference type="Ensembl" id="ENSTGET00000008958.1">
    <property type="protein sequence ID" value="ENSTGEP00000007438.1"/>
    <property type="gene ID" value="ENSTGEG00000006086.1"/>
</dbReference>
<reference evidence="2" key="3">
    <citation type="submission" date="2025-09" db="UniProtKB">
        <authorList>
            <consortium name="Ensembl"/>
        </authorList>
    </citation>
    <scope>IDENTIFICATION</scope>
</reference>
<proteinExistence type="predicted"/>
<dbReference type="PRINTS" id="PR02045">
    <property type="entry name" value="F138DOMAIN"/>
</dbReference>
<keyword evidence="3" id="KW-1185">Reference proteome</keyword>
<reference evidence="2" key="1">
    <citation type="submission" date="2018-05" db="EMBL/GenBank/DDBJ databases">
        <title>Whole genome of Theropithecus gelada.</title>
        <authorList>
            <person name="Chiou K.L."/>
            <person name="Snyder-Mackler N."/>
        </authorList>
    </citation>
    <scope>NUCLEOTIDE SEQUENCE [LARGE SCALE GENOMIC DNA]</scope>
</reference>
<dbReference type="Proteomes" id="UP000694411">
    <property type="component" value="Chromosome 16"/>
</dbReference>
<evidence type="ECO:0000313" key="3">
    <source>
        <dbReference type="Proteomes" id="UP000694411"/>
    </source>
</evidence>
<evidence type="ECO:0000256" key="1">
    <source>
        <dbReference type="SAM" id="MobiDB-lite"/>
    </source>
</evidence>
<name>A0A8D2EKU8_THEGE</name>
<dbReference type="AlphaFoldDB" id="A0A8D2EKU8"/>
<feature type="compositionally biased region" description="Polar residues" evidence="1">
    <location>
        <begin position="1"/>
        <end position="23"/>
    </location>
</feature>
<protein>
    <submittedName>
        <fullName evidence="2">Uncharacterized protein</fullName>
    </submittedName>
</protein>
<dbReference type="PANTHER" id="PTHR12138:SF154">
    <property type="entry name" value="PROTEIN-SERINE_THREONINE PHOSPHATASE"/>
    <property type="match status" value="1"/>
</dbReference>
<dbReference type="PANTHER" id="PTHR12138">
    <property type="entry name" value="PRIMATE-EXPANDED PROTEIN FAMILY"/>
    <property type="match status" value="1"/>
</dbReference>
<reference evidence="2" key="2">
    <citation type="submission" date="2025-08" db="UniProtKB">
        <authorList>
            <consortium name="Ensembl"/>
        </authorList>
    </citation>
    <scope>IDENTIFICATION</scope>
</reference>
<feature type="region of interest" description="Disordered" evidence="1">
    <location>
        <begin position="1"/>
        <end position="30"/>
    </location>
</feature>